<feature type="region of interest" description="Disordered" evidence="2">
    <location>
        <begin position="161"/>
        <end position="182"/>
    </location>
</feature>
<feature type="domain" description="NAD-dependent epimerase/dehydratase" evidence="3">
    <location>
        <begin position="5"/>
        <end position="139"/>
    </location>
</feature>
<proteinExistence type="inferred from homology"/>
<name>A0A6I4NXN1_9MICO</name>
<gene>
    <name evidence="4" type="ORF">GB864_01675</name>
</gene>
<sequence>MSRRALITGGAGFIGSRLAARFARSGWDVDVLDPLSEQVHGVDPVRTSASLRGLEDSARLTIGSVSDPDALEAALGDAEVVVHLAAETGTGQSMYEIGRYADVNVGGTATLLDRLVRGGHSVRRVVVASSRAVYGEGAYADADGRIVYPAGRDDARLRAGEFDPAGADGRPLRPAPTPEDAPLAPTSVYGITKLTQESLVRAVSPAVGIEPVTLRYQNVYGPGQSLRNPYTGILSIFTGLIARGEPINVFEDGLPSRDFVYVDDVVEATFLAATEPAAAGGVFNVGTGVGTSVLDVVRALFTAAGAEVPAIVSGDYRLGDIRHNIADTTRLRETLGFVPATDFATGLAAFAAWADGRDVGADGYRQSLEELESRNLLRRG</sequence>
<dbReference type="PRINTS" id="PR01713">
    <property type="entry name" value="NUCEPIMERASE"/>
</dbReference>
<accession>A0A6I4NXN1</accession>
<evidence type="ECO:0000313" key="5">
    <source>
        <dbReference type="Proteomes" id="UP000438182"/>
    </source>
</evidence>
<dbReference type="SUPFAM" id="SSF51735">
    <property type="entry name" value="NAD(P)-binding Rossmann-fold domains"/>
    <property type="match status" value="1"/>
</dbReference>
<keyword evidence="5" id="KW-1185">Reference proteome</keyword>
<dbReference type="PANTHER" id="PTHR43000">
    <property type="entry name" value="DTDP-D-GLUCOSE 4,6-DEHYDRATASE-RELATED"/>
    <property type="match status" value="1"/>
</dbReference>
<evidence type="ECO:0000256" key="2">
    <source>
        <dbReference type="SAM" id="MobiDB-lite"/>
    </source>
</evidence>
<evidence type="ECO:0000256" key="1">
    <source>
        <dbReference type="ARBA" id="ARBA00007637"/>
    </source>
</evidence>
<dbReference type="InterPro" id="IPR001509">
    <property type="entry name" value="Epimerase_deHydtase"/>
</dbReference>
<protein>
    <submittedName>
        <fullName evidence="4">NAD-dependent epimerase/dehydratase family protein</fullName>
    </submittedName>
</protein>
<feature type="domain" description="NAD-dependent epimerase/dehydratase" evidence="3">
    <location>
        <begin position="176"/>
        <end position="286"/>
    </location>
</feature>
<dbReference type="RefSeq" id="WP_160422592.1">
    <property type="nucleotide sequence ID" value="NZ_WSTA01000004.1"/>
</dbReference>
<comment type="similarity">
    <text evidence="1">Belongs to the NAD(P)-dependent epimerase/dehydratase family.</text>
</comment>
<evidence type="ECO:0000313" key="4">
    <source>
        <dbReference type="EMBL" id="MWB97275.1"/>
    </source>
</evidence>
<evidence type="ECO:0000259" key="3">
    <source>
        <dbReference type="Pfam" id="PF01370"/>
    </source>
</evidence>
<organism evidence="4 5">
    <name type="scientific">Agromyces seonyuensis</name>
    <dbReference type="NCBI Taxonomy" id="2662446"/>
    <lineage>
        <taxon>Bacteria</taxon>
        <taxon>Bacillati</taxon>
        <taxon>Actinomycetota</taxon>
        <taxon>Actinomycetes</taxon>
        <taxon>Micrococcales</taxon>
        <taxon>Microbacteriaceae</taxon>
        <taxon>Agromyces</taxon>
    </lineage>
</organism>
<reference evidence="4 5" key="1">
    <citation type="submission" date="2019-12" db="EMBL/GenBank/DDBJ databases">
        <authorList>
            <person name="Kim Y.S."/>
        </authorList>
    </citation>
    <scope>NUCLEOTIDE SEQUENCE [LARGE SCALE GENOMIC DNA]</scope>
    <source>
        <strain evidence="4 5">MMS17-SY077</strain>
    </source>
</reference>
<dbReference type="Gene3D" id="3.40.50.720">
    <property type="entry name" value="NAD(P)-binding Rossmann-like Domain"/>
    <property type="match status" value="1"/>
</dbReference>
<dbReference type="AlphaFoldDB" id="A0A6I4NXN1"/>
<comment type="caution">
    <text evidence="4">The sequence shown here is derived from an EMBL/GenBank/DDBJ whole genome shotgun (WGS) entry which is preliminary data.</text>
</comment>
<dbReference type="InterPro" id="IPR036291">
    <property type="entry name" value="NAD(P)-bd_dom_sf"/>
</dbReference>
<dbReference type="Pfam" id="PF01370">
    <property type="entry name" value="Epimerase"/>
    <property type="match status" value="2"/>
</dbReference>
<dbReference type="Proteomes" id="UP000438182">
    <property type="component" value="Unassembled WGS sequence"/>
</dbReference>
<dbReference type="EMBL" id="WSTA01000004">
    <property type="protein sequence ID" value="MWB97275.1"/>
    <property type="molecule type" value="Genomic_DNA"/>
</dbReference>